<dbReference type="EMBL" id="RXWV01000009">
    <property type="protein sequence ID" value="RTX75016.1"/>
    <property type="molecule type" value="Genomic_DNA"/>
</dbReference>
<protein>
    <submittedName>
        <fullName evidence="1">Uncharacterized protein</fullName>
    </submittedName>
</protein>
<name>A0AAJ4SJZ4_MAMSC</name>
<comment type="caution">
    <text evidence="1">The sequence shown here is derived from an EMBL/GenBank/DDBJ whole genome shotgun (WGS) entry which is preliminary data.</text>
</comment>
<sequence>MIEEKMAKHLNESGNFTEFGRWIRQDPGFPDNIFSTDFLENIPGLEIKAWMPFSTEITGRFKTSRKVVLENPTYVAIVAWMPEFILHGRPEIIDIWVEPALNIVENRDRHYNKPPNYILVEPSDTSSRTKNLQQSNVEGYSFQNSNDLLEKAYEFTENSGLLNIDYPLSEDEWKLLEELKNKFPYRLDTNFGKLNRINNVGINDFKDKVYAQKKFNKTIGYWKKISNDKTVLHEYLKLFPMK</sequence>
<reference evidence="1 2" key="1">
    <citation type="submission" date="2018-10" db="EMBL/GenBank/DDBJ databases">
        <title>A collection Staphylococci species genome sequencing.</title>
        <authorList>
            <person name="Cole K."/>
        </authorList>
    </citation>
    <scope>NUCLEOTIDE SEQUENCE [LARGE SCALE GENOMIC DNA]</scope>
    <source>
        <strain evidence="2">NCTC 12218</strain>
    </source>
</reference>
<dbReference type="AlphaFoldDB" id="A0AAJ4SJZ4"/>
<dbReference type="Proteomes" id="UP000274792">
    <property type="component" value="Unassembled WGS sequence"/>
</dbReference>
<accession>A0AAJ4SJZ4</accession>
<evidence type="ECO:0000313" key="1">
    <source>
        <dbReference type="EMBL" id="RTX75016.1"/>
    </source>
</evidence>
<proteinExistence type="predicted"/>
<organism evidence="1 2">
    <name type="scientific">Mammaliicoccus sciuri</name>
    <name type="common">Staphylococcus sciuri</name>
    <dbReference type="NCBI Taxonomy" id="1296"/>
    <lineage>
        <taxon>Bacteria</taxon>
        <taxon>Bacillati</taxon>
        <taxon>Bacillota</taxon>
        <taxon>Bacilli</taxon>
        <taxon>Bacillales</taxon>
        <taxon>Staphylococcaceae</taxon>
        <taxon>Mammaliicoccus</taxon>
    </lineage>
</organism>
<evidence type="ECO:0000313" key="2">
    <source>
        <dbReference type="Proteomes" id="UP000274792"/>
    </source>
</evidence>
<gene>
    <name evidence="1" type="ORF">CD117_01600</name>
</gene>
<dbReference type="RefSeq" id="WP_126476469.1">
    <property type="nucleotide sequence ID" value="NZ_RXWV01000009.1"/>
</dbReference>